<evidence type="ECO:0000256" key="2">
    <source>
        <dbReference type="ARBA" id="ARBA00022801"/>
    </source>
</evidence>
<dbReference type="InterPro" id="IPR029058">
    <property type="entry name" value="AB_hydrolase_fold"/>
</dbReference>
<dbReference type="Gene3D" id="3.40.50.1820">
    <property type="entry name" value="alpha/beta hydrolase"/>
    <property type="match status" value="1"/>
</dbReference>
<dbReference type="InterPro" id="IPR005645">
    <property type="entry name" value="FSH-like_dom"/>
</dbReference>
<reference evidence="4 5" key="1">
    <citation type="journal article" date="2023" name="Plant Dis.">
        <title>First Report of Diplodia intermedia Causing Canker and Dieback Diseases on Apple Trees in Canada.</title>
        <authorList>
            <person name="Ellouze W."/>
            <person name="Ilyukhin E."/>
            <person name="Sulman M."/>
            <person name="Ali S."/>
        </authorList>
    </citation>
    <scope>NUCLEOTIDE SEQUENCE [LARGE SCALE GENOMIC DNA]</scope>
    <source>
        <strain evidence="4 5">M45-28</strain>
    </source>
</reference>
<feature type="domain" description="Serine hydrolase" evidence="3">
    <location>
        <begin position="13"/>
        <end position="220"/>
    </location>
</feature>
<keyword evidence="5" id="KW-1185">Reference proteome</keyword>
<dbReference type="SUPFAM" id="SSF53474">
    <property type="entry name" value="alpha/beta-Hydrolases"/>
    <property type="match status" value="1"/>
</dbReference>
<evidence type="ECO:0000259" key="3">
    <source>
        <dbReference type="Pfam" id="PF03959"/>
    </source>
</evidence>
<protein>
    <recommendedName>
        <fullName evidence="3">Serine hydrolase domain-containing protein</fullName>
    </recommendedName>
</protein>
<evidence type="ECO:0000256" key="1">
    <source>
        <dbReference type="ARBA" id="ARBA00005863"/>
    </source>
</evidence>
<comment type="similarity">
    <text evidence="1">Belongs to the LovG family.</text>
</comment>
<dbReference type="EMBL" id="JAKEKT020000032">
    <property type="protein sequence ID" value="KAL1642555.1"/>
    <property type="molecule type" value="Genomic_DNA"/>
</dbReference>
<sequence length="240" mass="26725">MDPQRTPSTLHLPRILCLHGGGTNARIFRAQCRSISGLLQPHFRLVFAEAPFVSRAGPDVLSVYSDWGPFKAWFQWHPDEPERDVEAHYVAIKSRLDLAMREDDQQGGTGEWVAGAKLAASLLLLEQHLRSNLHQHARTGHPRWRFAVLLAGRAPLVDLLATGDVDTKLLHLPTIHVHGLLDPGLDQHRQLLDQCCERGSTRLVEWQGNHRLPIKSQDTAPIIDAILATAEETGALGSDR</sequence>
<proteinExistence type="inferred from homology"/>
<evidence type="ECO:0000313" key="4">
    <source>
        <dbReference type="EMBL" id="KAL1642555.1"/>
    </source>
</evidence>
<keyword evidence="2" id="KW-0378">Hydrolase</keyword>
<accession>A0ABR3TQU3</accession>
<dbReference type="InterPro" id="IPR050593">
    <property type="entry name" value="LovG"/>
</dbReference>
<organism evidence="4 5">
    <name type="scientific">Diplodia intermedia</name>
    <dbReference type="NCBI Taxonomy" id="856260"/>
    <lineage>
        <taxon>Eukaryota</taxon>
        <taxon>Fungi</taxon>
        <taxon>Dikarya</taxon>
        <taxon>Ascomycota</taxon>
        <taxon>Pezizomycotina</taxon>
        <taxon>Dothideomycetes</taxon>
        <taxon>Dothideomycetes incertae sedis</taxon>
        <taxon>Botryosphaeriales</taxon>
        <taxon>Botryosphaeriaceae</taxon>
        <taxon>Diplodia</taxon>
    </lineage>
</organism>
<gene>
    <name evidence="4" type="ORF">SLS58_005323</name>
</gene>
<dbReference type="PANTHER" id="PTHR48070:SF3">
    <property type="entry name" value="ESTERASE DBAE-RELATED"/>
    <property type="match status" value="1"/>
</dbReference>
<name>A0ABR3TQU3_9PEZI</name>
<comment type="caution">
    <text evidence="4">The sequence shown here is derived from an EMBL/GenBank/DDBJ whole genome shotgun (WGS) entry which is preliminary data.</text>
</comment>
<evidence type="ECO:0000313" key="5">
    <source>
        <dbReference type="Proteomes" id="UP001521184"/>
    </source>
</evidence>
<dbReference type="Proteomes" id="UP001521184">
    <property type="component" value="Unassembled WGS sequence"/>
</dbReference>
<dbReference type="PANTHER" id="PTHR48070">
    <property type="entry name" value="ESTERASE OVCA2"/>
    <property type="match status" value="1"/>
</dbReference>
<dbReference type="Pfam" id="PF03959">
    <property type="entry name" value="FSH1"/>
    <property type="match status" value="1"/>
</dbReference>